<organism evidence="1 2">
    <name type="scientific">Vibrio brasiliensis LMG 20546</name>
    <dbReference type="NCBI Taxonomy" id="945543"/>
    <lineage>
        <taxon>Bacteria</taxon>
        <taxon>Pseudomonadati</taxon>
        <taxon>Pseudomonadota</taxon>
        <taxon>Gammaproteobacteria</taxon>
        <taxon>Vibrionales</taxon>
        <taxon>Vibrionaceae</taxon>
        <taxon>Vibrio</taxon>
        <taxon>Vibrio oreintalis group</taxon>
    </lineage>
</organism>
<evidence type="ECO:0000313" key="1">
    <source>
        <dbReference type="EMBL" id="EGA64751.1"/>
    </source>
</evidence>
<dbReference type="Proteomes" id="UP000004371">
    <property type="component" value="Unassembled WGS sequence"/>
</dbReference>
<keyword evidence="2" id="KW-1185">Reference proteome</keyword>
<proteinExistence type="predicted"/>
<dbReference type="OrthoDB" id="153065at2"/>
<dbReference type="AlphaFoldDB" id="E8LWK0"/>
<sequence length="230" mass="26022">MESNQPLNQAINNNLIWCQTVAKLHQINGEQRQAYWQASATMPTFFPNLVTLKPQLTSEALIADLPKQGTFFIKDSFAQLDLESAQFIKLFDAMWYCASQLANLTKSDTETKVTAVTDAEGLKQWEQLWRGEESFEPVYPEVFLDDSAIGFLFAENDDKLAGISYFFDGQSVGIYNLWGEQTLFAELIAYISTLYPETPIVGYGDEDELCQLQPLGFEPLAPLSVWGRFE</sequence>
<comment type="caution">
    <text evidence="1">The sequence shown here is derived from an EMBL/GenBank/DDBJ whole genome shotgun (WGS) entry which is preliminary data.</text>
</comment>
<dbReference type="eggNOG" id="ENOG5032SCT">
    <property type="taxonomic scope" value="Bacteria"/>
</dbReference>
<dbReference type="STRING" id="945543.VIBR0546_17013"/>
<dbReference type="RefSeq" id="WP_006880229.1">
    <property type="nucleotide sequence ID" value="NZ_AEVS01000077.1"/>
</dbReference>
<reference evidence="1 2" key="1">
    <citation type="journal article" date="2012" name="Int. J. Syst. Evol. Microbiol.">
        <title>Vibrio caribbeanicus sp. nov., isolated from the marine sponge Scleritoderma cyanea.</title>
        <authorList>
            <person name="Hoffmann M."/>
            <person name="Monday S.R."/>
            <person name="Allard M.W."/>
            <person name="Strain E.A."/>
            <person name="Whittaker P."/>
            <person name="Naum M."/>
            <person name="McCarthy P.J."/>
            <person name="Lopez J.V."/>
            <person name="Fischer M."/>
            <person name="Brown E.W."/>
        </authorList>
    </citation>
    <scope>NUCLEOTIDE SEQUENCE [LARGE SCALE GENOMIC DNA]</scope>
    <source>
        <strain evidence="1 2">LMG 20546</strain>
    </source>
</reference>
<name>E8LWK0_9VIBR</name>
<protein>
    <submittedName>
        <fullName evidence="1">Uncharacterized protein</fullName>
    </submittedName>
</protein>
<evidence type="ECO:0000313" key="2">
    <source>
        <dbReference type="Proteomes" id="UP000004371"/>
    </source>
</evidence>
<dbReference type="EMBL" id="AEVS01000077">
    <property type="protein sequence ID" value="EGA64751.1"/>
    <property type="molecule type" value="Genomic_DNA"/>
</dbReference>
<accession>E8LWK0</accession>
<gene>
    <name evidence="1" type="ORF">VIBR0546_17013</name>
</gene>